<sequence length="293" mass="33532">MTEDNWLGKIKVVIFDMDGTLYQEDTFMERYIRYLLEGTEHEADTEAAISMGKAIRSGEHFFGFGHFYHLKDDLLVVRLEDGLARGYAWDGSSVPMRKKVYKFDSILDGELLHIGDPWCIAAMFSHKYKLPAMKLDEAFNRVRREMLAAPHRFEVHGGLMQAIGELGVEKRVLMTNTHQASGAEFLEFMRIGHVFDEICCGAGKPAGLDAYLASLLRQGYQADEILSVGDNPWNDLHPAKRIGGRTCFISPYPSRDAEAWDLRLTTLDELEWLLRALNKRKTKEEMHVWHESC</sequence>
<proteinExistence type="predicted"/>
<dbReference type="EMBL" id="BORW01000040">
    <property type="protein sequence ID" value="GIO69916.1"/>
    <property type="molecule type" value="Genomic_DNA"/>
</dbReference>
<dbReference type="CDD" id="cd01427">
    <property type="entry name" value="HAD_like"/>
    <property type="match status" value="1"/>
</dbReference>
<dbReference type="Proteomes" id="UP000680638">
    <property type="component" value="Unassembled WGS sequence"/>
</dbReference>
<keyword evidence="2" id="KW-1185">Reference proteome</keyword>
<evidence type="ECO:0000313" key="2">
    <source>
        <dbReference type="Proteomes" id="UP000680638"/>
    </source>
</evidence>
<organism evidence="1 2">
    <name type="scientific">Paenibacillus cookii</name>
    <dbReference type="NCBI Taxonomy" id="157839"/>
    <lineage>
        <taxon>Bacteria</taxon>
        <taxon>Bacillati</taxon>
        <taxon>Bacillota</taxon>
        <taxon>Bacilli</taxon>
        <taxon>Bacillales</taxon>
        <taxon>Paenibacillaceae</taxon>
        <taxon>Paenibacillus</taxon>
    </lineage>
</organism>
<gene>
    <name evidence="1" type="ORF">J21TS3_47370</name>
</gene>
<evidence type="ECO:0008006" key="3">
    <source>
        <dbReference type="Google" id="ProtNLM"/>
    </source>
</evidence>
<accession>A0ABQ4M4P3</accession>
<dbReference type="SUPFAM" id="SSF56784">
    <property type="entry name" value="HAD-like"/>
    <property type="match status" value="1"/>
</dbReference>
<dbReference type="Gene3D" id="3.40.50.1000">
    <property type="entry name" value="HAD superfamily/HAD-like"/>
    <property type="match status" value="2"/>
</dbReference>
<dbReference type="SFLD" id="SFLDS00003">
    <property type="entry name" value="Haloacid_Dehalogenase"/>
    <property type="match status" value="1"/>
</dbReference>
<comment type="caution">
    <text evidence="1">The sequence shown here is derived from an EMBL/GenBank/DDBJ whole genome shotgun (WGS) entry which is preliminary data.</text>
</comment>
<evidence type="ECO:0000313" key="1">
    <source>
        <dbReference type="EMBL" id="GIO69916.1"/>
    </source>
</evidence>
<dbReference type="Pfam" id="PF00702">
    <property type="entry name" value="Hydrolase"/>
    <property type="match status" value="1"/>
</dbReference>
<dbReference type="InterPro" id="IPR036412">
    <property type="entry name" value="HAD-like_sf"/>
</dbReference>
<dbReference type="InterPro" id="IPR023198">
    <property type="entry name" value="PGP-like_dom2"/>
</dbReference>
<dbReference type="SFLD" id="SFLDG01129">
    <property type="entry name" value="C1.5:_HAD__Beta-PGM__Phosphata"/>
    <property type="match status" value="1"/>
</dbReference>
<protein>
    <recommendedName>
        <fullName evidence="3">HAD family hydrolase</fullName>
    </recommendedName>
</protein>
<reference evidence="1 2" key="1">
    <citation type="submission" date="2021-03" db="EMBL/GenBank/DDBJ databases">
        <title>Antimicrobial resistance genes in bacteria isolated from Japanese honey, and their potential for conferring macrolide and lincosamide resistance in the American foulbrood pathogen Paenibacillus larvae.</title>
        <authorList>
            <person name="Okamoto M."/>
            <person name="Kumagai M."/>
            <person name="Kanamori H."/>
            <person name="Takamatsu D."/>
        </authorList>
    </citation>
    <scope>NUCLEOTIDE SEQUENCE [LARGE SCALE GENOMIC DNA]</scope>
    <source>
        <strain evidence="1 2">J21TS3</strain>
    </source>
</reference>
<name>A0ABQ4M4P3_9BACL</name>
<dbReference type="InterPro" id="IPR023214">
    <property type="entry name" value="HAD_sf"/>
</dbReference>
<dbReference type="Gene3D" id="1.10.150.240">
    <property type="entry name" value="Putative phosphatase, domain 2"/>
    <property type="match status" value="1"/>
</dbReference>
<dbReference type="RefSeq" id="WP_212952395.1">
    <property type="nucleotide sequence ID" value="NZ_BORW01000040.1"/>
</dbReference>